<proteinExistence type="predicted"/>
<keyword evidence="2" id="KW-1185">Reference proteome</keyword>
<dbReference type="Proteomes" id="UP000276133">
    <property type="component" value="Unassembled WGS sequence"/>
</dbReference>
<evidence type="ECO:0000313" key="1">
    <source>
        <dbReference type="EMBL" id="RNA34968.1"/>
    </source>
</evidence>
<evidence type="ECO:0000313" key="2">
    <source>
        <dbReference type="Proteomes" id="UP000276133"/>
    </source>
</evidence>
<dbReference type="AlphaFoldDB" id="A0A3M7SHB9"/>
<name>A0A3M7SHB9_BRAPC</name>
<dbReference type="EMBL" id="REGN01001393">
    <property type="protein sequence ID" value="RNA34968.1"/>
    <property type="molecule type" value="Genomic_DNA"/>
</dbReference>
<reference evidence="1 2" key="1">
    <citation type="journal article" date="2018" name="Sci. Rep.">
        <title>Genomic signatures of local adaptation to the degree of environmental predictability in rotifers.</title>
        <authorList>
            <person name="Franch-Gras L."/>
            <person name="Hahn C."/>
            <person name="Garcia-Roger E.M."/>
            <person name="Carmona M.J."/>
            <person name="Serra M."/>
            <person name="Gomez A."/>
        </authorList>
    </citation>
    <scope>NUCLEOTIDE SEQUENCE [LARGE SCALE GENOMIC DNA]</scope>
    <source>
        <strain evidence="1">HYR1</strain>
    </source>
</reference>
<protein>
    <submittedName>
        <fullName evidence="1">Uncharacterized protein</fullName>
    </submittedName>
</protein>
<gene>
    <name evidence="1" type="ORF">BpHYR1_031864</name>
</gene>
<sequence>MPTYEEQETAVVRRRDRPKGHIKLFQLKVPKIWHFCSYEFFENFLSNSTKFRNGQTNLVSILQGNKNQKK</sequence>
<comment type="caution">
    <text evidence="1">The sequence shown here is derived from an EMBL/GenBank/DDBJ whole genome shotgun (WGS) entry which is preliminary data.</text>
</comment>
<accession>A0A3M7SHB9</accession>
<organism evidence="1 2">
    <name type="scientific">Brachionus plicatilis</name>
    <name type="common">Marine rotifer</name>
    <name type="synonym">Brachionus muelleri</name>
    <dbReference type="NCBI Taxonomy" id="10195"/>
    <lineage>
        <taxon>Eukaryota</taxon>
        <taxon>Metazoa</taxon>
        <taxon>Spiralia</taxon>
        <taxon>Gnathifera</taxon>
        <taxon>Rotifera</taxon>
        <taxon>Eurotatoria</taxon>
        <taxon>Monogononta</taxon>
        <taxon>Pseudotrocha</taxon>
        <taxon>Ploima</taxon>
        <taxon>Brachionidae</taxon>
        <taxon>Brachionus</taxon>
    </lineage>
</organism>